<sequence>MLLFCLAEAGTALADGPRSLKEAMFGKKADDNRSASRPPVAHFTSEDGQGFILDESGSRSLMRFDGDDEVWLLTPTQGPKGDVIYKNDVGESVLKSTRWGGMILFSDDRPMGDPVAVTGKADAFTPGRMSPSLLFQSLVHASRRVSLAVGRTIGFDAPDVTPGADFLYADAAGVAAEALVQASQQPRGKQIMAPLRGVQFIEGRPPSATVQNGVLVLKLDVSRGDWSGRPSSRRILNVVVTSVPVGSTARR</sequence>
<accession>A0A1G4QNM1</accession>
<reference evidence="2" key="1">
    <citation type="submission" date="2016-10" db="EMBL/GenBank/DDBJ databases">
        <authorList>
            <person name="Varghese N."/>
            <person name="Submissions S."/>
        </authorList>
    </citation>
    <scope>NUCLEOTIDE SEQUENCE [LARGE SCALE GENOMIC DNA]</scope>
    <source>
        <strain evidence="2">CGMCC 1.3431</strain>
    </source>
</reference>
<evidence type="ECO:0008006" key="3">
    <source>
        <dbReference type="Google" id="ProtNLM"/>
    </source>
</evidence>
<gene>
    <name evidence="1" type="ORF">SAMN02927928_1388</name>
</gene>
<evidence type="ECO:0000313" key="2">
    <source>
        <dbReference type="Proteomes" id="UP000199150"/>
    </source>
</evidence>
<proteinExistence type="predicted"/>
<dbReference type="Proteomes" id="UP000199150">
    <property type="component" value="Unassembled WGS sequence"/>
</dbReference>
<name>A0A1G4QNM1_9CAUL</name>
<dbReference type="EMBL" id="FMTS01000001">
    <property type="protein sequence ID" value="SCW46057.1"/>
    <property type="molecule type" value="Genomic_DNA"/>
</dbReference>
<evidence type="ECO:0000313" key="1">
    <source>
        <dbReference type="EMBL" id="SCW46057.1"/>
    </source>
</evidence>
<dbReference type="AlphaFoldDB" id="A0A1G4QNM1"/>
<protein>
    <recommendedName>
        <fullName evidence="3">DUF4908 domain-containing protein</fullName>
    </recommendedName>
</protein>
<keyword evidence="2" id="KW-1185">Reference proteome</keyword>
<dbReference type="Pfam" id="PF16252">
    <property type="entry name" value="DUF4908"/>
    <property type="match status" value="1"/>
</dbReference>
<dbReference type="InterPro" id="IPR032591">
    <property type="entry name" value="DUF4908"/>
</dbReference>
<organism evidence="1 2">
    <name type="scientific">Asticcacaulis taihuensis</name>
    <dbReference type="NCBI Taxonomy" id="260084"/>
    <lineage>
        <taxon>Bacteria</taxon>
        <taxon>Pseudomonadati</taxon>
        <taxon>Pseudomonadota</taxon>
        <taxon>Alphaproteobacteria</taxon>
        <taxon>Caulobacterales</taxon>
        <taxon>Caulobacteraceae</taxon>
        <taxon>Asticcacaulis</taxon>
    </lineage>
</organism>